<dbReference type="InterPro" id="IPR020846">
    <property type="entry name" value="MFS_dom"/>
</dbReference>
<feature type="transmembrane region" description="Helical" evidence="7">
    <location>
        <begin position="154"/>
        <end position="172"/>
    </location>
</feature>
<keyword evidence="4 7" id="KW-0812">Transmembrane</keyword>
<feature type="domain" description="Major facilitator superfamily (MFS) profile" evidence="8">
    <location>
        <begin position="1"/>
        <end position="416"/>
    </location>
</feature>
<dbReference type="Proteomes" id="UP000520767">
    <property type="component" value="Unassembled WGS sequence"/>
</dbReference>
<dbReference type="AlphaFoldDB" id="A0A7W7QFK2"/>
<proteinExistence type="predicted"/>
<keyword evidence="6 7" id="KW-0472">Membrane</keyword>
<evidence type="ECO:0000313" key="9">
    <source>
        <dbReference type="EMBL" id="MBB4912603.1"/>
    </source>
</evidence>
<dbReference type="InterPro" id="IPR011701">
    <property type="entry name" value="MFS"/>
</dbReference>
<keyword evidence="10" id="KW-1185">Reference proteome</keyword>
<reference evidence="9 10" key="1">
    <citation type="submission" date="2020-08" db="EMBL/GenBank/DDBJ databases">
        <title>Genomic Encyclopedia of Type Strains, Phase III (KMG-III): the genomes of soil and plant-associated and newly described type strains.</title>
        <authorList>
            <person name="Whitman W."/>
        </authorList>
    </citation>
    <scope>NUCLEOTIDE SEQUENCE [LARGE SCALE GENOMIC DNA]</scope>
    <source>
        <strain evidence="9 10">CECT 8960</strain>
    </source>
</reference>
<sequence length="426" mass="43499">MADRWGLVVAASLAIFVAQLDATIVNVALPSIADAAVGQWVVLGYLMPIIGLALCAGRWVDASDPGRALRLACLGFAVFTVACGLSPSVGWLIAARVGQGVFAVVLLALAPMLTTVAVAPARRARAFGISMLFGTAGGMTGPVLGGWLVESFGWPWIFYVTVPVLVAIVVLSRRSLPVGDRLAWPSRRWLAEAATFGGGAASVLLGLLLSPWLLVGAVLLVVWWRGAASAPVRALLSTRGVLGPHVALVFVYTGLFLVTFLVPFFLRDPSTAGLVLLAFPVSALVTAYGAGLVADRVGTRVVALCGAGVIAAGLASLVVATAAPEDLAWRLALAGAGFGLFNGQVQVFLMGNAPREWLGVTAATSNLVRQVGIAAGSATGAALWSLAGDASALRTGFAVALGLTVLCGATLLRSTAKPLVSASPGQ</sequence>
<name>A0A7W7QFK2_9PSEU</name>
<keyword evidence="2" id="KW-0813">Transport</keyword>
<feature type="transmembrane region" description="Helical" evidence="7">
    <location>
        <begin position="38"/>
        <end position="59"/>
    </location>
</feature>
<gene>
    <name evidence="9" type="ORF">FHR82_008875</name>
</gene>
<evidence type="ECO:0000256" key="1">
    <source>
        <dbReference type="ARBA" id="ARBA00004651"/>
    </source>
</evidence>
<organism evidence="9 10">
    <name type="scientific">Actinophytocola algeriensis</name>
    <dbReference type="NCBI Taxonomy" id="1768010"/>
    <lineage>
        <taxon>Bacteria</taxon>
        <taxon>Bacillati</taxon>
        <taxon>Actinomycetota</taxon>
        <taxon>Actinomycetes</taxon>
        <taxon>Pseudonocardiales</taxon>
        <taxon>Pseudonocardiaceae</taxon>
    </lineage>
</organism>
<feature type="transmembrane region" description="Helical" evidence="7">
    <location>
        <begin position="392"/>
        <end position="412"/>
    </location>
</feature>
<feature type="transmembrane region" description="Helical" evidence="7">
    <location>
        <begin position="126"/>
        <end position="148"/>
    </location>
</feature>
<keyword evidence="5 7" id="KW-1133">Transmembrane helix</keyword>
<evidence type="ECO:0000256" key="4">
    <source>
        <dbReference type="ARBA" id="ARBA00022692"/>
    </source>
</evidence>
<dbReference type="SUPFAM" id="SSF103473">
    <property type="entry name" value="MFS general substrate transporter"/>
    <property type="match status" value="1"/>
</dbReference>
<evidence type="ECO:0000256" key="6">
    <source>
        <dbReference type="ARBA" id="ARBA00023136"/>
    </source>
</evidence>
<dbReference type="InterPro" id="IPR036259">
    <property type="entry name" value="MFS_trans_sf"/>
</dbReference>
<evidence type="ECO:0000256" key="7">
    <source>
        <dbReference type="SAM" id="Phobius"/>
    </source>
</evidence>
<dbReference type="Gene3D" id="1.20.1720.10">
    <property type="entry name" value="Multidrug resistance protein D"/>
    <property type="match status" value="1"/>
</dbReference>
<keyword evidence="3" id="KW-1003">Cell membrane</keyword>
<comment type="subcellular location">
    <subcellularLocation>
        <location evidence="1">Cell membrane</location>
        <topology evidence="1">Multi-pass membrane protein</topology>
    </subcellularLocation>
</comment>
<evidence type="ECO:0000256" key="3">
    <source>
        <dbReference type="ARBA" id="ARBA00022475"/>
    </source>
</evidence>
<dbReference type="PANTHER" id="PTHR42718:SF46">
    <property type="entry name" value="BLR6921 PROTEIN"/>
    <property type="match status" value="1"/>
</dbReference>
<dbReference type="Pfam" id="PF07690">
    <property type="entry name" value="MFS_1"/>
    <property type="match status" value="1"/>
</dbReference>
<feature type="transmembrane region" description="Helical" evidence="7">
    <location>
        <begin position="71"/>
        <end position="94"/>
    </location>
</feature>
<dbReference type="RefSeq" id="WP_184816577.1">
    <property type="nucleotide sequence ID" value="NZ_JACHJQ010000014.1"/>
</dbReference>
<protein>
    <submittedName>
        <fullName evidence="9">MFS family permease</fullName>
    </submittedName>
</protein>
<feature type="transmembrane region" description="Helical" evidence="7">
    <location>
        <begin position="193"/>
        <end position="224"/>
    </location>
</feature>
<accession>A0A7W7QFK2</accession>
<feature type="transmembrane region" description="Helical" evidence="7">
    <location>
        <begin position="300"/>
        <end position="320"/>
    </location>
</feature>
<dbReference type="PROSITE" id="PS50850">
    <property type="entry name" value="MFS"/>
    <property type="match status" value="1"/>
</dbReference>
<feature type="transmembrane region" description="Helical" evidence="7">
    <location>
        <begin position="273"/>
        <end position="294"/>
    </location>
</feature>
<dbReference type="GO" id="GO:0022857">
    <property type="term" value="F:transmembrane transporter activity"/>
    <property type="evidence" value="ECO:0007669"/>
    <property type="project" value="InterPro"/>
</dbReference>
<feature type="transmembrane region" description="Helical" evidence="7">
    <location>
        <begin position="100"/>
        <end position="119"/>
    </location>
</feature>
<evidence type="ECO:0000256" key="5">
    <source>
        <dbReference type="ARBA" id="ARBA00022989"/>
    </source>
</evidence>
<evidence type="ECO:0000313" key="10">
    <source>
        <dbReference type="Proteomes" id="UP000520767"/>
    </source>
</evidence>
<evidence type="ECO:0000259" key="8">
    <source>
        <dbReference type="PROSITE" id="PS50850"/>
    </source>
</evidence>
<dbReference type="Gene3D" id="1.20.1250.20">
    <property type="entry name" value="MFS general substrate transporter like domains"/>
    <property type="match status" value="1"/>
</dbReference>
<comment type="caution">
    <text evidence="9">The sequence shown here is derived from an EMBL/GenBank/DDBJ whole genome shotgun (WGS) entry which is preliminary data.</text>
</comment>
<dbReference type="GO" id="GO:0005886">
    <property type="term" value="C:plasma membrane"/>
    <property type="evidence" value="ECO:0007669"/>
    <property type="project" value="UniProtKB-SubCell"/>
</dbReference>
<evidence type="ECO:0000256" key="2">
    <source>
        <dbReference type="ARBA" id="ARBA00022448"/>
    </source>
</evidence>
<feature type="transmembrane region" description="Helical" evidence="7">
    <location>
        <begin position="244"/>
        <end position="266"/>
    </location>
</feature>
<dbReference type="EMBL" id="JACHJQ010000014">
    <property type="protein sequence ID" value="MBB4912603.1"/>
    <property type="molecule type" value="Genomic_DNA"/>
</dbReference>
<dbReference type="PANTHER" id="PTHR42718">
    <property type="entry name" value="MAJOR FACILITATOR SUPERFAMILY MULTIDRUG TRANSPORTER MFSC"/>
    <property type="match status" value="1"/>
</dbReference>
<feature type="transmembrane region" description="Helical" evidence="7">
    <location>
        <begin position="327"/>
        <end position="349"/>
    </location>
</feature>